<evidence type="ECO:0000256" key="2">
    <source>
        <dbReference type="ARBA" id="ARBA00006986"/>
    </source>
</evidence>
<sequence>MGPEKTQVFSASLFVCILLPVLLPPVATVGLYKAPSTKIQVGISKNTGNASSVNTKMNTHTGSVGVREGKNNSTGDFQSISRTVAAELAANDSRPMSIQRALYVLVAVSALVIVYFVIRTVKMKKNRKTRRYGVLDTNLAMEMTPLEQDEDEDDDTTLFDARHSRR</sequence>
<keyword evidence="5 10" id="KW-1133">Transmembrane helix</keyword>
<comment type="similarity">
    <text evidence="2">Belongs to the FAM174 family.</text>
</comment>
<evidence type="ECO:0000256" key="4">
    <source>
        <dbReference type="ARBA" id="ARBA00022729"/>
    </source>
</evidence>
<evidence type="ECO:0000256" key="8">
    <source>
        <dbReference type="ARBA" id="ARBA00041422"/>
    </source>
</evidence>
<feature type="signal peptide" evidence="11">
    <location>
        <begin position="1"/>
        <end position="28"/>
    </location>
</feature>
<feature type="region of interest" description="Disordered" evidence="9">
    <location>
        <begin position="52"/>
        <end position="72"/>
    </location>
</feature>
<feature type="region of interest" description="Disordered" evidence="9">
    <location>
        <begin position="145"/>
        <end position="166"/>
    </location>
</feature>
<evidence type="ECO:0000256" key="3">
    <source>
        <dbReference type="ARBA" id="ARBA00022692"/>
    </source>
</evidence>
<feature type="compositionally biased region" description="Acidic residues" evidence="9">
    <location>
        <begin position="147"/>
        <end position="157"/>
    </location>
</feature>
<dbReference type="InterPro" id="IPR009565">
    <property type="entry name" value="FAM174-like"/>
</dbReference>
<evidence type="ECO:0000256" key="1">
    <source>
        <dbReference type="ARBA" id="ARBA00004479"/>
    </source>
</evidence>
<dbReference type="AlphaFoldDB" id="A0A8J7P4M3"/>
<keyword evidence="3 10" id="KW-0812">Transmembrane</keyword>
<protein>
    <recommendedName>
        <fullName evidence="8">Transmembrane protein 157</fullName>
    </recommendedName>
</protein>
<reference evidence="12" key="1">
    <citation type="journal article" date="2021" name="Cell">
        <title>Tracing the genetic footprints of vertebrate landing in non-teleost ray-finned fishes.</title>
        <authorList>
            <person name="Bi X."/>
            <person name="Wang K."/>
            <person name="Yang L."/>
            <person name="Pan H."/>
            <person name="Jiang H."/>
            <person name="Wei Q."/>
            <person name="Fang M."/>
            <person name="Yu H."/>
            <person name="Zhu C."/>
            <person name="Cai Y."/>
            <person name="He Y."/>
            <person name="Gan X."/>
            <person name="Zeng H."/>
            <person name="Yu D."/>
            <person name="Zhu Y."/>
            <person name="Jiang H."/>
            <person name="Qiu Q."/>
            <person name="Yang H."/>
            <person name="Zhang Y.E."/>
            <person name="Wang W."/>
            <person name="Zhu M."/>
            <person name="He S."/>
            <person name="Zhang G."/>
        </authorList>
    </citation>
    <scope>NUCLEOTIDE SEQUENCE</scope>
    <source>
        <strain evidence="12">Allg_001</strain>
    </source>
</reference>
<comment type="subcellular location">
    <subcellularLocation>
        <location evidence="1">Membrane</location>
        <topology evidence="1">Single-pass type I membrane protein</topology>
    </subcellularLocation>
</comment>
<feature type="transmembrane region" description="Helical" evidence="10">
    <location>
        <begin position="101"/>
        <end position="121"/>
    </location>
</feature>
<evidence type="ECO:0000313" key="13">
    <source>
        <dbReference type="Proteomes" id="UP000736164"/>
    </source>
</evidence>
<evidence type="ECO:0000256" key="6">
    <source>
        <dbReference type="ARBA" id="ARBA00023136"/>
    </source>
</evidence>
<name>A0A8J7P4M3_ATRSP</name>
<feature type="chain" id="PRO_5035174977" description="Transmembrane protein 157" evidence="11">
    <location>
        <begin position="29"/>
        <end position="166"/>
    </location>
</feature>
<feature type="non-terminal residue" evidence="12">
    <location>
        <position position="1"/>
    </location>
</feature>
<dbReference type="Proteomes" id="UP000736164">
    <property type="component" value="Unassembled WGS sequence"/>
</dbReference>
<gene>
    <name evidence="12" type="primary">Fam174</name>
    <name evidence="12" type="ORF">GTO95_0011596</name>
</gene>
<proteinExistence type="inferred from homology"/>
<evidence type="ECO:0000256" key="5">
    <source>
        <dbReference type="ARBA" id="ARBA00022989"/>
    </source>
</evidence>
<feature type="non-terminal residue" evidence="12">
    <location>
        <position position="166"/>
    </location>
</feature>
<feature type="compositionally biased region" description="Polar residues" evidence="9">
    <location>
        <begin position="52"/>
        <end position="62"/>
    </location>
</feature>
<evidence type="ECO:0000256" key="9">
    <source>
        <dbReference type="SAM" id="MobiDB-lite"/>
    </source>
</evidence>
<evidence type="ECO:0000256" key="11">
    <source>
        <dbReference type="SAM" id="SignalP"/>
    </source>
</evidence>
<accession>A0A8J7P4M3</accession>
<keyword evidence="13" id="KW-1185">Reference proteome</keyword>
<dbReference type="EMBL" id="JAAWVO010074887">
    <property type="protein sequence ID" value="MBN3325232.1"/>
    <property type="molecule type" value="Genomic_DNA"/>
</dbReference>
<evidence type="ECO:0000256" key="7">
    <source>
        <dbReference type="ARBA" id="ARBA00023180"/>
    </source>
</evidence>
<dbReference type="GO" id="GO:0016020">
    <property type="term" value="C:membrane"/>
    <property type="evidence" value="ECO:0007669"/>
    <property type="project" value="UniProtKB-SubCell"/>
</dbReference>
<keyword evidence="6 10" id="KW-0472">Membrane</keyword>
<dbReference type="PANTHER" id="PTHR28607:SF1">
    <property type="entry name" value="MEMBRANE PROTEIN FAM174A"/>
    <property type="match status" value="1"/>
</dbReference>
<keyword evidence="7" id="KW-0325">Glycoprotein</keyword>
<comment type="caution">
    <text evidence="12">The sequence shown here is derived from an EMBL/GenBank/DDBJ whole genome shotgun (WGS) entry which is preliminary data.</text>
</comment>
<keyword evidence="4 11" id="KW-0732">Signal</keyword>
<organism evidence="12 13">
    <name type="scientific">Atractosteus spatula</name>
    <name type="common">Alligator gar</name>
    <name type="synonym">Lepisosteus spatula</name>
    <dbReference type="NCBI Taxonomy" id="7917"/>
    <lineage>
        <taxon>Eukaryota</taxon>
        <taxon>Metazoa</taxon>
        <taxon>Chordata</taxon>
        <taxon>Craniata</taxon>
        <taxon>Vertebrata</taxon>
        <taxon>Euteleostomi</taxon>
        <taxon>Actinopterygii</taxon>
        <taxon>Neopterygii</taxon>
        <taxon>Holostei</taxon>
        <taxon>Semionotiformes</taxon>
        <taxon>Lepisosteidae</taxon>
        <taxon>Atractosteus</taxon>
    </lineage>
</organism>
<dbReference type="Pfam" id="PF06679">
    <property type="entry name" value="DUF1180"/>
    <property type="match status" value="1"/>
</dbReference>
<dbReference type="PANTHER" id="PTHR28607">
    <property type="entry name" value="EXPRESSED PROTEIN"/>
    <property type="match status" value="1"/>
</dbReference>
<evidence type="ECO:0000313" key="12">
    <source>
        <dbReference type="EMBL" id="MBN3325232.1"/>
    </source>
</evidence>
<evidence type="ECO:0000256" key="10">
    <source>
        <dbReference type="SAM" id="Phobius"/>
    </source>
</evidence>